<protein>
    <submittedName>
        <fullName evidence="1">Uncharacterized protein</fullName>
    </submittedName>
</protein>
<evidence type="ECO:0000313" key="2">
    <source>
        <dbReference type="Proteomes" id="UP001162501"/>
    </source>
</evidence>
<name>A0ACB0F8P8_RANTA</name>
<evidence type="ECO:0000313" key="1">
    <source>
        <dbReference type="EMBL" id="CAI9708674.1"/>
    </source>
</evidence>
<reference evidence="1" key="1">
    <citation type="submission" date="2023-05" db="EMBL/GenBank/DDBJ databases">
        <authorList>
            <consortium name="ELIXIR-Norway"/>
        </authorList>
    </citation>
    <scope>NUCLEOTIDE SEQUENCE</scope>
</reference>
<gene>
    <name evidence="1" type="ORF">MRATA1EN3_LOCUS19887</name>
</gene>
<proteinExistence type="predicted"/>
<dbReference type="Proteomes" id="UP001162501">
    <property type="component" value="Chromosome 33"/>
</dbReference>
<organism evidence="1 2">
    <name type="scientific">Rangifer tarandus platyrhynchus</name>
    <name type="common">Svalbard reindeer</name>
    <dbReference type="NCBI Taxonomy" id="3082113"/>
    <lineage>
        <taxon>Eukaryota</taxon>
        <taxon>Metazoa</taxon>
        <taxon>Chordata</taxon>
        <taxon>Craniata</taxon>
        <taxon>Vertebrata</taxon>
        <taxon>Euteleostomi</taxon>
        <taxon>Mammalia</taxon>
        <taxon>Eutheria</taxon>
        <taxon>Laurasiatheria</taxon>
        <taxon>Artiodactyla</taxon>
        <taxon>Ruminantia</taxon>
        <taxon>Pecora</taxon>
        <taxon>Cervidae</taxon>
        <taxon>Odocoileinae</taxon>
        <taxon>Rangifer</taxon>
    </lineage>
</organism>
<accession>A0ACB0F8P8</accession>
<sequence length="69" mass="7115">MDGPGAGPRRPHTCLGWWPPGALATEASLHSRPPGSPCSQAGGQAPCSSRLSVLVRNLGAEEPPDASWK</sequence>
<dbReference type="EMBL" id="OX596117">
    <property type="protein sequence ID" value="CAI9708674.1"/>
    <property type="molecule type" value="Genomic_DNA"/>
</dbReference>